<dbReference type="Proteomes" id="UP000318336">
    <property type="component" value="Unassembled WGS sequence"/>
</dbReference>
<comment type="caution">
    <text evidence="10">The sequence shown here is derived from an EMBL/GenBank/DDBJ whole genome shotgun (WGS) entry which is preliminary data.</text>
</comment>
<evidence type="ECO:0000313" key="11">
    <source>
        <dbReference type="Proteomes" id="UP000318336"/>
    </source>
</evidence>
<evidence type="ECO:0000256" key="5">
    <source>
        <dbReference type="ARBA" id="ARBA00022989"/>
    </source>
</evidence>
<evidence type="ECO:0000256" key="6">
    <source>
        <dbReference type="ARBA" id="ARBA00023136"/>
    </source>
</evidence>
<name>A0A542XCN3_9MICO</name>
<protein>
    <submittedName>
        <fullName evidence="10">Membrane protein DedA with SNARE-associated domain</fullName>
    </submittedName>
</protein>
<evidence type="ECO:0000313" key="10">
    <source>
        <dbReference type="EMBL" id="TQL33622.1"/>
    </source>
</evidence>
<keyword evidence="3" id="KW-1003">Cell membrane</keyword>
<feature type="transmembrane region" description="Helical" evidence="8">
    <location>
        <begin position="102"/>
        <end position="123"/>
    </location>
</feature>
<comment type="subcellular location">
    <subcellularLocation>
        <location evidence="1">Cell membrane</location>
        <topology evidence="1">Multi-pass membrane protein</topology>
    </subcellularLocation>
</comment>
<evidence type="ECO:0000256" key="4">
    <source>
        <dbReference type="ARBA" id="ARBA00022692"/>
    </source>
</evidence>
<dbReference type="RefSeq" id="WP_142005614.1">
    <property type="nucleotide sequence ID" value="NZ_CAJTBP010000001.1"/>
</dbReference>
<proteinExistence type="inferred from homology"/>
<dbReference type="Pfam" id="PF09335">
    <property type="entry name" value="VTT_dom"/>
    <property type="match status" value="1"/>
</dbReference>
<feature type="transmembrane region" description="Helical" evidence="8">
    <location>
        <begin position="130"/>
        <end position="150"/>
    </location>
</feature>
<comment type="similarity">
    <text evidence="2">Belongs to the DedA family.</text>
</comment>
<dbReference type="GO" id="GO:0005886">
    <property type="term" value="C:plasma membrane"/>
    <property type="evidence" value="ECO:0007669"/>
    <property type="project" value="UniProtKB-SubCell"/>
</dbReference>
<sequence length="280" mass="31254">MTDEADKPVSEEPASETPAGGEPGQAPRRTGATRSEDALSDQEQVEQSVAAERKEWWDDPRLPWKGEPTAADKRCWIAFALLGVYGLVMLPLRPLILGMSTYALAIITGSTIAMVDIGAGLRLGGEPQWWMWVTIAALSVMKFDWIFWWAGRLWGRGMIEIIAGRSRWAARTAHHAERLAERFGGIATYLVWLVPFLPSAVVFAFVGAARMRLRTFLLIDFLGALTNRLFYFYLGYRIGEPAKDAVSLIARYSTYITIAIVVVIMIKSMRNSRKETPAQA</sequence>
<feature type="transmembrane region" description="Helical" evidence="8">
    <location>
        <begin position="189"/>
        <end position="209"/>
    </location>
</feature>
<keyword evidence="5 8" id="KW-1133">Transmembrane helix</keyword>
<feature type="transmembrane region" description="Helical" evidence="8">
    <location>
        <begin position="216"/>
        <end position="236"/>
    </location>
</feature>
<feature type="region of interest" description="Disordered" evidence="7">
    <location>
        <begin position="1"/>
        <end position="52"/>
    </location>
</feature>
<reference evidence="10 11" key="1">
    <citation type="submission" date="2019-06" db="EMBL/GenBank/DDBJ databases">
        <title>Sequencing the genomes of 1000 actinobacteria strains.</title>
        <authorList>
            <person name="Klenk H.-P."/>
        </authorList>
    </citation>
    <scope>NUCLEOTIDE SEQUENCE [LARGE SCALE GENOMIC DNA]</scope>
    <source>
        <strain evidence="10 11">DSM 24617</strain>
    </source>
</reference>
<gene>
    <name evidence="10" type="ORF">FB554_1773</name>
</gene>
<evidence type="ECO:0000256" key="2">
    <source>
        <dbReference type="ARBA" id="ARBA00010792"/>
    </source>
</evidence>
<dbReference type="InterPro" id="IPR032816">
    <property type="entry name" value="VTT_dom"/>
</dbReference>
<dbReference type="PANTHER" id="PTHR42709">
    <property type="entry name" value="ALKALINE PHOSPHATASE LIKE PROTEIN"/>
    <property type="match status" value="1"/>
</dbReference>
<evidence type="ECO:0000256" key="7">
    <source>
        <dbReference type="SAM" id="MobiDB-lite"/>
    </source>
</evidence>
<accession>A0A542XCN3</accession>
<evidence type="ECO:0000259" key="9">
    <source>
        <dbReference type="Pfam" id="PF09335"/>
    </source>
</evidence>
<organism evidence="10 11">
    <name type="scientific">Barrientosiimonas humi</name>
    <dbReference type="NCBI Taxonomy" id="999931"/>
    <lineage>
        <taxon>Bacteria</taxon>
        <taxon>Bacillati</taxon>
        <taxon>Actinomycetota</taxon>
        <taxon>Actinomycetes</taxon>
        <taxon>Micrococcales</taxon>
        <taxon>Dermacoccaceae</taxon>
        <taxon>Barrientosiimonas</taxon>
    </lineage>
</organism>
<feature type="domain" description="VTT" evidence="9">
    <location>
        <begin position="128"/>
        <end position="236"/>
    </location>
</feature>
<evidence type="ECO:0000256" key="8">
    <source>
        <dbReference type="SAM" id="Phobius"/>
    </source>
</evidence>
<dbReference type="PANTHER" id="PTHR42709:SF6">
    <property type="entry name" value="UNDECAPRENYL PHOSPHATE TRANSPORTER A"/>
    <property type="match status" value="1"/>
</dbReference>
<dbReference type="AlphaFoldDB" id="A0A542XCN3"/>
<evidence type="ECO:0000256" key="1">
    <source>
        <dbReference type="ARBA" id="ARBA00004651"/>
    </source>
</evidence>
<evidence type="ECO:0000256" key="3">
    <source>
        <dbReference type="ARBA" id="ARBA00022475"/>
    </source>
</evidence>
<feature type="transmembrane region" description="Helical" evidence="8">
    <location>
        <begin position="248"/>
        <end position="266"/>
    </location>
</feature>
<feature type="transmembrane region" description="Helical" evidence="8">
    <location>
        <begin position="75"/>
        <end position="96"/>
    </location>
</feature>
<dbReference type="OrthoDB" id="3727474at2"/>
<keyword evidence="6 8" id="KW-0472">Membrane</keyword>
<dbReference type="EMBL" id="VFOK01000001">
    <property type="protein sequence ID" value="TQL33622.1"/>
    <property type="molecule type" value="Genomic_DNA"/>
</dbReference>
<keyword evidence="4 8" id="KW-0812">Transmembrane</keyword>
<dbReference type="InterPro" id="IPR051311">
    <property type="entry name" value="DedA_domain"/>
</dbReference>
<keyword evidence="11" id="KW-1185">Reference proteome</keyword>
<feature type="compositionally biased region" description="Basic and acidic residues" evidence="7">
    <location>
        <begin position="1"/>
        <end position="10"/>
    </location>
</feature>